<feature type="domain" description="Transposase Tc1-like" evidence="2">
    <location>
        <begin position="42"/>
        <end position="103"/>
    </location>
</feature>
<evidence type="ECO:0000313" key="4">
    <source>
        <dbReference type="Proteomes" id="UP001321473"/>
    </source>
</evidence>
<dbReference type="EMBL" id="JARKHS020006002">
    <property type="protein sequence ID" value="KAK8783000.1"/>
    <property type="molecule type" value="Genomic_DNA"/>
</dbReference>
<dbReference type="GO" id="GO:0003677">
    <property type="term" value="F:DNA binding"/>
    <property type="evidence" value="ECO:0007669"/>
    <property type="project" value="InterPro"/>
</dbReference>
<dbReference type="Pfam" id="PF01498">
    <property type="entry name" value="HTH_Tnp_Tc3_2"/>
    <property type="match status" value="1"/>
</dbReference>
<organism evidence="3 4">
    <name type="scientific">Amblyomma americanum</name>
    <name type="common">Lone star tick</name>
    <dbReference type="NCBI Taxonomy" id="6943"/>
    <lineage>
        <taxon>Eukaryota</taxon>
        <taxon>Metazoa</taxon>
        <taxon>Ecdysozoa</taxon>
        <taxon>Arthropoda</taxon>
        <taxon>Chelicerata</taxon>
        <taxon>Arachnida</taxon>
        <taxon>Acari</taxon>
        <taxon>Parasitiformes</taxon>
        <taxon>Ixodida</taxon>
        <taxon>Ixodoidea</taxon>
        <taxon>Ixodidae</taxon>
        <taxon>Amblyomminae</taxon>
        <taxon>Amblyomma</taxon>
    </lineage>
</organism>
<dbReference type="GO" id="GO:0006313">
    <property type="term" value="P:DNA transposition"/>
    <property type="evidence" value="ECO:0007669"/>
    <property type="project" value="InterPro"/>
</dbReference>
<proteinExistence type="predicted"/>
<evidence type="ECO:0000256" key="1">
    <source>
        <dbReference type="ARBA" id="ARBA00004123"/>
    </source>
</evidence>
<evidence type="ECO:0000259" key="2">
    <source>
        <dbReference type="Pfam" id="PF01498"/>
    </source>
</evidence>
<dbReference type="AlphaFoldDB" id="A0AAQ4F782"/>
<name>A0AAQ4F782_AMBAM</name>
<accession>A0AAQ4F782</accession>
<keyword evidence="4" id="KW-1185">Reference proteome</keyword>
<dbReference type="SUPFAM" id="SSF46689">
    <property type="entry name" value="Homeodomain-like"/>
    <property type="match status" value="1"/>
</dbReference>
<sequence length="241" mass="26860">MTGRPLKTVNGICQAYKTEGRIGDAPHRRRPRATTEEEDQLIIAAVADDPFQTANEIMENTGVNAHPATVRNRLKEAGLHSRVAAQKPFLNSTHKTKRLQFAEHASWTSEEWKRVIFTDESTFSTKQAQRKSLAARKLEVMLAFVFYFPLSSLNRIILNVGGGRGEKLHAINGFLINDVDCSSKLKSSAANARMSDGGDRTPPYLLCFRLTDFNDEPCCAGLKTALSVTSQTFAPPRFYRL</sequence>
<comment type="caution">
    <text evidence="3">The sequence shown here is derived from an EMBL/GenBank/DDBJ whole genome shotgun (WGS) entry which is preliminary data.</text>
</comment>
<dbReference type="Proteomes" id="UP001321473">
    <property type="component" value="Unassembled WGS sequence"/>
</dbReference>
<dbReference type="InterPro" id="IPR036397">
    <property type="entry name" value="RNaseH_sf"/>
</dbReference>
<dbReference type="GO" id="GO:0005634">
    <property type="term" value="C:nucleus"/>
    <property type="evidence" value="ECO:0007669"/>
    <property type="project" value="UniProtKB-SubCell"/>
</dbReference>
<gene>
    <name evidence="3" type="ORF">V5799_015659</name>
</gene>
<dbReference type="Gene3D" id="3.30.420.10">
    <property type="entry name" value="Ribonuclease H-like superfamily/Ribonuclease H"/>
    <property type="match status" value="1"/>
</dbReference>
<evidence type="ECO:0000313" key="3">
    <source>
        <dbReference type="EMBL" id="KAK8783000.1"/>
    </source>
</evidence>
<dbReference type="InterPro" id="IPR009057">
    <property type="entry name" value="Homeodomain-like_sf"/>
</dbReference>
<dbReference type="InterPro" id="IPR002492">
    <property type="entry name" value="Transposase_Tc1-like"/>
</dbReference>
<protein>
    <recommendedName>
        <fullName evidence="2">Transposase Tc1-like domain-containing protein</fullName>
    </recommendedName>
</protein>
<dbReference type="GO" id="GO:0015074">
    <property type="term" value="P:DNA integration"/>
    <property type="evidence" value="ECO:0007669"/>
    <property type="project" value="InterPro"/>
</dbReference>
<reference evidence="3 4" key="1">
    <citation type="journal article" date="2023" name="Arcadia Sci">
        <title>De novo assembly of a long-read Amblyomma americanum tick genome.</title>
        <authorList>
            <person name="Chou S."/>
            <person name="Poskanzer K.E."/>
            <person name="Rollins M."/>
            <person name="Thuy-Boun P.S."/>
        </authorList>
    </citation>
    <scope>NUCLEOTIDE SEQUENCE [LARGE SCALE GENOMIC DNA]</scope>
    <source>
        <strain evidence="3">F_SG_1</strain>
        <tissue evidence="3">Salivary glands</tissue>
    </source>
</reference>
<comment type="subcellular location">
    <subcellularLocation>
        <location evidence="1">Nucleus</location>
    </subcellularLocation>
</comment>